<accession>A0ABD0T317</accession>
<dbReference type="InterPro" id="IPR001356">
    <property type="entry name" value="HD"/>
</dbReference>
<feature type="compositionally biased region" description="Basic and acidic residues" evidence="7">
    <location>
        <begin position="197"/>
        <end position="216"/>
    </location>
</feature>
<feature type="compositionally biased region" description="Low complexity" evidence="7">
    <location>
        <begin position="324"/>
        <end position="342"/>
    </location>
</feature>
<feature type="region of interest" description="Disordered" evidence="7">
    <location>
        <begin position="193"/>
        <end position="262"/>
    </location>
</feature>
<evidence type="ECO:0000256" key="6">
    <source>
        <dbReference type="RuleBase" id="RU000682"/>
    </source>
</evidence>
<feature type="compositionally biased region" description="Low complexity" evidence="7">
    <location>
        <begin position="1"/>
        <end position="12"/>
    </location>
</feature>
<proteinExistence type="predicted"/>
<dbReference type="GO" id="GO:0005634">
    <property type="term" value="C:nucleus"/>
    <property type="evidence" value="ECO:0007669"/>
    <property type="project" value="UniProtKB-SubCell"/>
</dbReference>
<protein>
    <recommendedName>
        <fullName evidence="8">Homeobox domain-containing protein</fullName>
    </recommendedName>
</protein>
<feature type="region of interest" description="Disordered" evidence="7">
    <location>
        <begin position="536"/>
        <end position="556"/>
    </location>
</feature>
<dbReference type="AlphaFoldDB" id="A0ABD0T317"/>
<dbReference type="InterPro" id="IPR017970">
    <property type="entry name" value="Homeobox_CS"/>
</dbReference>
<keyword evidence="3 5" id="KW-0371">Homeobox</keyword>
<evidence type="ECO:0000259" key="8">
    <source>
        <dbReference type="PROSITE" id="PS50071"/>
    </source>
</evidence>
<dbReference type="PRINTS" id="PR00024">
    <property type="entry name" value="HOMEOBOX"/>
</dbReference>
<dbReference type="Gene3D" id="1.10.10.60">
    <property type="entry name" value="Homeodomain-like"/>
    <property type="match status" value="1"/>
</dbReference>
<dbReference type="CDD" id="cd00086">
    <property type="entry name" value="homeodomain"/>
    <property type="match status" value="1"/>
</dbReference>
<dbReference type="PROSITE" id="PS00027">
    <property type="entry name" value="HOMEOBOX_1"/>
    <property type="match status" value="1"/>
</dbReference>
<organism evidence="9 10">
    <name type="scientific">Loxostege sticticalis</name>
    <name type="common">Beet webworm moth</name>
    <dbReference type="NCBI Taxonomy" id="481309"/>
    <lineage>
        <taxon>Eukaryota</taxon>
        <taxon>Metazoa</taxon>
        <taxon>Ecdysozoa</taxon>
        <taxon>Arthropoda</taxon>
        <taxon>Hexapoda</taxon>
        <taxon>Insecta</taxon>
        <taxon>Pterygota</taxon>
        <taxon>Neoptera</taxon>
        <taxon>Endopterygota</taxon>
        <taxon>Lepidoptera</taxon>
        <taxon>Glossata</taxon>
        <taxon>Ditrysia</taxon>
        <taxon>Pyraloidea</taxon>
        <taxon>Crambidae</taxon>
        <taxon>Pyraustinae</taxon>
        <taxon>Loxostege</taxon>
    </lineage>
</organism>
<feature type="domain" description="Homeobox" evidence="8">
    <location>
        <begin position="258"/>
        <end position="318"/>
    </location>
</feature>
<evidence type="ECO:0000256" key="2">
    <source>
        <dbReference type="ARBA" id="ARBA00023125"/>
    </source>
</evidence>
<evidence type="ECO:0000256" key="3">
    <source>
        <dbReference type="ARBA" id="ARBA00023155"/>
    </source>
</evidence>
<evidence type="ECO:0000256" key="7">
    <source>
        <dbReference type="SAM" id="MobiDB-lite"/>
    </source>
</evidence>
<sequence length="556" mass="61828">MSSANPSSPSLHSDQDQDLDDSRDSTSSEFSNTIPKYVTNHLTDATSKVDCKVGAVTSHGVEDILSDGVNYSANDNVFSDCKTEVLSSLPHSFVQDYNSRDSTGFSIQDILGLNHHYHAINVQEDLEPRYDYQIANYETISNSPNKNYGSGTDELISDDCVDKADNMFTSTPMSVGNQIDYDRNYATNEPVRYHSRSGLDNDIVKDPGKEINDLHESSFPGQSSDLAWNNKPSSSNSIIRSSSLSNEMSTESSPYQKGFTKRARTAYTSSQLVELENEFHQNRYLCRPRRIELANYLQLSERQIKIWFQNRRMKYKKDNKHNKPSSSVDDSSPSSSKELSPSQDHKMSHGRSCGGHDRHRRLLTDSHASHKVYMPTNDSISRPPDYSTIGSLKSVIKGPQSTLELPSYTPNLSYSSYYTAGTSRPTYSPMPEVYRYTNDESLQPNSNTLSTLATDSYVPNGVNLKLNDDLSRYAAGSTYYNPLPSSVVMHPPTSDSYGFGSSISSIAAPTYEDASLQPRSASLPLTTDPYFSYLTTPEATSHTTSSSSKYSSYISL</sequence>
<evidence type="ECO:0000256" key="4">
    <source>
        <dbReference type="ARBA" id="ARBA00023242"/>
    </source>
</evidence>
<dbReference type="GO" id="GO:0043565">
    <property type="term" value="F:sequence-specific DNA binding"/>
    <property type="evidence" value="ECO:0007669"/>
    <property type="project" value="UniProtKB-ARBA"/>
</dbReference>
<reference evidence="9 10" key="1">
    <citation type="submission" date="2024-06" db="EMBL/GenBank/DDBJ databases">
        <title>A chromosome-level genome assembly of beet webworm, Loxostege sticticalis.</title>
        <authorList>
            <person name="Zhang Y."/>
        </authorList>
    </citation>
    <scope>NUCLEOTIDE SEQUENCE [LARGE SCALE GENOMIC DNA]</scope>
    <source>
        <strain evidence="9">AQ028</strain>
        <tissue evidence="9">Male pupae</tissue>
    </source>
</reference>
<feature type="compositionally biased region" description="Low complexity" evidence="7">
    <location>
        <begin position="229"/>
        <end position="253"/>
    </location>
</feature>
<dbReference type="Proteomes" id="UP001549921">
    <property type="component" value="Unassembled WGS sequence"/>
</dbReference>
<dbReference type="InterPro" id="IPR009057">
    <property type="entry name" value="Homeodomain-like_sf"/>
</dbReference>
<dbReference type="GO" id="GO:0003700">
    <property type="term" value="F:DNA-binding transcription factor activity"/>
    <property type="evidence" value="ECO:0007669"/>
    <property type="project" value="UniProtKB-ARBA"/>
</dbReference>
<keyword evidence="2 5" id="KW-0238">DNA-binding</keyword>
<feature type="DNA-binding region" description="Homeobox" evidence="5">
    <location>
        <begin position="260"/>
        <end position="319"/>
    </location>
</feature>
<evidence type="ECO:0000256" key="5">
    <source>
        <dbReference type="PROSITE-ProRule" id="PRU00108"/>
    </source>
</evidence>
<dbReference type="SUPFAM" id="SSF46689">
    <property type="entry name" value="Homeodomain-like"/>
    <property type="match status" value="1"/>
</dbReference>
<gene>
    <name evidence="9" type="ORF">ABMA28_001835</name>
</gene>
<evidence type="ECO:0000313" key="10">
    <source>
        <dbReference type="Proteomes" id="UP001549921"/>
    </source>
</evidence>
<evidence type="ECO:0000256" key="1">
    <source>
        <dbReference type="ARBA" id="ARBA00004123"/>
    </source>
</evidence>
<evidence type="ECO:0000313" key="9">
    <source>
        <dbReference type="EMBL" id="KAL0832410.1"/>
    </source>
</evidence>
<dbReference type="EMBL" id="JBEDNZ010000011">
    <property type="protein sequence ID" value="KAL0832410.1"/>
    <property type="molecule type" value="Genomic_DNA"/>
</dbReference>
<dbReference type="PANTHER" id="PTHR45664">
    <property type="entry name" value="PROTEIN ZERKNUELLT 1-RELATED"/>
    <property type="match status" value="1"/>
</dbReference>
<feature type="region of interest" description="Disordered" evidence="7">
    <location>
        <begin position="316"/>
        <end position="359"/>
    </location>
</feature>
<feature type="region of interest" description="Disordered" evidence="7">
    <location>
        <begin position="1"/>
        <end position="32"/>
    </location>
</feature>
<dbReference type="InterPro" id="IPR020479">
    <property type="entry name" value="HD_metazoa"/>
</dbReference>
<dbReference type="PROSITE" id="PS50071">
    <property type="entry name" value="HOMEOBOX_2"/>
    <property type="match status" value="1"/>
</dbReference>
<name>A0ABD0T317_LOXSC</name>
<dbReference type="GO" id="GO:0045944">
    <property type="term" value="P:positive regulation of transcription by RNA polymerase II"/>
    <property type="evidence" value="ECO:0007669"/>
    <property type="project" value="UniProtKB-ARBA"/>
</dbReference>
<comment type="subcellular location">
    <subcellularLocation>
        <location evidence="1 5 6">Nucleus</location>
    </subcellularLocation>
</comment>
<dbReference type="Pfam" id="PF00046">
    <property type="entry name" value="Homeodomain"/>
    <property type="match status" value="1"/>
</dbReference>
<dbReference type="SMART" id="SM00389">
    <property type="entry name" value="HOX"/>
    <property type="match status" value="1"/>
</dbReference>
<keyword evidence="4 5" id="KW-0539">Nucleus</keyword>
<comment type="caution">
    <text evidence="9">The sequence shown here is derived from an EMBL/GenBank/DDBJ whole genome shotgun (WGS) entry which is preliminary data.</text>
</comment>
<dbReference type="PANTHER" id="PTHR45664:SF12">
    <property type="entry name" value="PANCREAS_DUODENUM HOMEOBOX PROTEIN 1"/>
    <property type="match status" value="1"/>
</dbReference>